<name>A0A3P6UQI8_DIBLA</name>
<sequence>MDGDNYIAVNETCYLDSYVYFAFPCPVVCSTQDCVLNINLPEISFLGQLTVQTNETHFAMYDHLLEEVEEGRESVIKFNVTQGEKPIIFFTCIYLDEHPFEHATYRYIWPGVDAFLGKDKQVHSSSDIAQLQWTVRSWGPREYRKLECTVDDKLLCAGITTSQESGKCQKSYLFSHTYLDVQEEGDQFIFTYAFERAMNAEQAIIICNSSNDVQTQTVYWQEYRIPFDAMALGNTLKDFLSQARVFVRGYKRVIRIAPSSTFTVTCSIARSNMSWSCVVPFDFALLQRITSQGKKINTMDHTLDGKTYQISGELDVCEDNASVIGKLKTTRVRLLETTTSFHRQDYVLMAALQRILDDGPKTICG</sequence>
<dbReference type="EMBL" id="UYRU01043022">
    <property type="protein sequence ID" value="VDK79681.1"/>
    <property type="molecule type" value="Genomic_DNA"/>
</dbReference>
<organism evidence="1 2">
    <name type="scientific">Dibothriocephalus latus</name>
    <name type="common">Fish tapeworm</name>
    <name type="synonym">Diphyllobothrium latum</name>
    <dbReference type="NCBI Taxonomy" id="60516"/>
    <lineage>
        <taxon>Eukaryota</taxon>
        <taxon>Metazoa</taxon>
        <taxon>Spiralia</taxon>
        <taxon>Lophotrochozoa</taxon>
        <taxon>Platyhelminthes</taxon>
        <taxon>Cestoda</taxon>
        <taxon>Eucestoda</taxon>
        <taxon>Diphyllobothriidea</taxon>
        <taxon>Diphyllobothriidae</taxon>
        <taxon>Dibothriocephalus</taxon>
    </lineage>
</organism>
<dbReference type="Proteomes" id="UP000281553">
    <property type="component" value="Unassembled WGS sequence"/>
</dbReference>
<reference evidence="1 2" key="1">
    <citation type="submission" date="2018-11" db="EMBL/GenBank/DDBJ databases">
        <authorList>
            <consortium name="Pathogen Informatics"/>
        </authorList>
    </citation>
    <scope>NUCLEOTIDE SEQUENCE [LARGE SCALE GENOMIC DNA]</scope>
</reference>
<evidence type="ECO:0000313" key="1">
    <source>
        <dbReference type="EMBL" id="VDK79681.1"/>
    </source>
</evidence>
<protein>
    <submittedName>
        <fullName evidence="1">Uncharacterized protein</fullName>
    </submittedName>
</protein>
<accession>A0A3P6UQI8</accession>
<proteinExistence type="predicted"/>
<dbReference type="AlphaFoldDB" id="A0A3P6UQI8"/>
<dbReference type="OrthoDB" id="6303556at2759"/>
<evidence type="ECO:0000313" key="2">
    <source>
        <dbReference type="Proteomes" id="UP000281553"/>
    </source>
</evidence>
<keyword evidence="2" id="KW-1185">Reference proteome</keyword>
<gene>
    <name evidence="1" type="ORF">DILT_LOCUS3036</name>
</gene>